<dbReference type="AlphaFoldDB" id="A0A6P5SJ15"/>
<organism evidence="3 4">
    <name type="scientific">Prunus avium</name>
    <name type="common">Cherry</name>
    <name type="synonym">Cerasus avium</name>
    <dbReference type="NCBI Taxonomy" id="42229"/>
    <lineage>
        <taxon>Eukaryota</taxon>
        <taxon>Viridiplantae</taxon>
        <taxon>Streptophyta</taxon>
        <taxon>Embryophyta</taxon>
        <taxon>Tracheophyta</taxon>
        <taxon>Spermatophyta</taxon>
        <taxon>Magnoliopsida</taxon>
        <taxon>eudicotyledons</taxon>
        <taxon>Gunneridae</taxon>
        <taxon>Pentapetalae</taxon>
        <taxon>rosids</taxon>
        <taxon>fabids</taxon>
        <taxon>Rosales</taxon>
        <taxon>Rosaceae</taxon>
        <taxon>Amygdaloideae</taxon>
        <taxon>Amygdaleae</taxon>
        <taxon>Prunus</taxon>
    </lineage>
</organism>
<reference evidence="4" key="1">
    <citation type="submission" date="2025-08" db="UniProtKB">
        <authorList>
            <consortium name="RefSeq"/>
        </authorList>
    </citation>
    <scope>IDENTIFICATION</scope>
</reference>
<evidence type="ECO:0000313" key="4">
    <source>
        <dbReference type="RefSeq" id="XP_021814237.1"/>
    </source>
</evidence>
<sequence>MESAMVSLRRSKRSRLSSERSSVLAPLPRFCDKGTAPQNSTQTKPDSVHPVPSNDVNLPEGNATHTRASPEIISMLRDPAAAERVLLGLLGPDDTRIMQEYDDGGLRQNLAHHALGACLHFAMWLRENGESSLASRERDEARARVAELEERVRHVEEILRHLVQEYESKLNGLQNNVDQLRQKAEFCERKWKEQEALHQEKATRLEEVLSHLEEANSDLAKVTQSHDVARTRIEKLTGALTRTRKLYEQAEVEVKKVQQDCEMDRILVEIEKEERGGKRIALATELGLVDDFQNQNQKMEGGIIPTLELHKDVSKQIEEAKDVDEEVDDDQHPWTFWACCNRCKLHYEYYRVDDVGARFSSCPTCQPVSLAIELSPPPAVGG</sequence>
<dbReference type="KEGG" id="pavi:110757028"/>
<dbReference type="SUPFAM" id="SSF57997">
    <property type="entry name" value="Tropomyosin"/>
    <property type="match status" value="1"/>
</dbReference>
<dbReference type="GeneID" id="110757028"/>
<keyword evidence="3" id="KW-1185">Reference proteome</keyword>
<evidence type="ECO:0000313" key="3">
    <source>
        <dbReference type="Proteomes" id="UP000515124"/>
    </source>
</evidence>
<accession>A0A6P5SJ15</accession>
<name>A0A6P5SJ15_PRUAV</name>
<feature type="region of interest" description="Disordered" evidence="2">
    <location>
        <begin position="1"/>
        <end position="63"/>
    </location>
</feature>
<proteinExistence type="predicted"/>
<dbReference type="RefSeq" id="XP_021814237.1">
    <property type="nucleotide sequence ID" value="XM_021958545.1"/>
</dbReference>
<protein>
    <submittedName>
        <fullName evidence="4">Uncharacterized protein LOC110757028</fullName>
    </submittedName>
</protein>
<gene>
    <name evidence="4" type="primary">LOC110757028</name>
</gene>
<evidence type="ECO:0000256" key="2">
    <source>
        <dbReference type="SAM" id="MobiDB-lite"/>
    </source>
</evidence>
<keyword evidence="1" id="KW-0175">Coiled coil</keyword>
<dbReference type="Proteomes" id="UP000515124">
    <property type="component" value="Unplaced"/>
</dbReference>
<evidence type="ECO:0000256" key="1">
    <source>
        <dbReference type="SAM" id="Coils"/>
    </source>
</evidence>
<feature type="compositionally biased region" description="Polar residues" evidence="2">
    <location>
        <begin position="36"/>
        <end position="45"/>
    </location>
</feature>
<feature type="coiled-coil region" evidence="1">
    <location>
        <begin position="131"/>
        <end position="260"/>
    </location>
</feature>